<dbReference type="SUPFAM" id="SSF47336">
    <property type="entry name" value="ACP-like"/>
    <property type="match status" value="1"/>
</dbReference>
<reference evidence="3" key="1">
    <citation type="submission" date="2017-10" db="EMBL/GenBank/DDBJ databases">
        <title>Completed PacBio SMRT sequence of Methylosinus trichosporium OB3b reveals presence of a third large plasmid.</title>
        <authorList>
            <person name="Charles T.C."/>
            <person name="Lynch M.D.J."/>
            <person name="Heil J.R."/>
            <person name="Cheng J."/>
        </authorList>
    </citation>
    <scope>NUCLEOTIDE SEQUENCE [LARGE SCALE GENOMIC DNA]</scope>
    <source>
        <strain evidence="3">OB3b</strain>
    </source>
</reference>
<dbReference type="AlphaFoldDB" id="A0A2D2D5G1"/>
<dbReference type="Gene3D" id="1.10.1200.10">
    <property type="entry name" value="ACP-like"/>
    <property type="match status" value="1"/>
</dbReference>
<sequence>MLDTIRRLVEEQGRLSVAAAALRDDADLYASGLTSFAAVQLMLALEEEFDVEFPERMLNRRSFASIAAIASCISELKPEEVA</sequence>
<evidence type="ECO:0000259" key="1">
    <source>
        <dbReference type="PROSITE" id="PS50075"/>
    </source>
</evidence>
<dbReference type="STRING" id="595536.GCA_000178815_00335"/>
<dbReference type="RefSeq" id="WP_003611006.1">
    <property type="nucleotide sequence ID" value="NZ_ADVE02000001.1"/>
</dbReference>
<proteinExistence type="predicted"/>
<keyword evidence="3" id="KW-1185">Reference proteome</keyword>
<accession>A0A2D2D5G1</accession>
<evidence type="ECO:0000313" key="3">
    <source>
        <dbReference type="Proteomes" id="UP000230709"/>
    </source>
</evidence>
<protein>
    <submittedName>
        <fullName evidence="2">Acyl carrier protein</fullName>
    </submittedName>
</protein>
<dbReference type="EMBL" id="CP023737">
    <property type="protein sequence ID" value="ATQ70203.1"/>
    <property type="molecule type" value="Genomic_DNA"/>
</dbReference>
<dbReference type="InterPro" id="IPR009081">
    <property type="entry name" value="PP-bd_ACP"/>
</dbReference>
<dbReference type="PROSITE" id="PS50075">
    <property type="entry name" value="CARRIER"/>
    <property type="match status" value="1"/>
</dbReference>
<dbReference type="NCBIfam" id="NF005480">
    <property type="entry name" value="PRK07081.1"/>
    <property type="match status" value="1"/>
</dbReference>
<gene>
    <name evidence="2" type="ORF">CQW49_03060</name>
</gene>
<dbReference type="Pfam" id="PF00550">
    <property type="entry name" value="PP-binding"/>
    <property type="match status" value="1"/>
</dbReference>
<dbReference type="KEGG" id="mtw:CQW49_03060"/>
<dbReference type="InterPro" id="IPR036736">
    <property type="entry name" value="ACP-like_sf"/>
</dbReference>
<name>A0A2D2D5G1_METT3</name>
<dbReference type="Proteomes" id="UP000230709">
    <property type="component" value="Chromosome"/>
</dbReference>
<organism evidence="2 3">
    <name type="scientific">Methylosinus trichosporium (strain ATCC 35070 / NCIMB 11131 / UNIQEM 75 / OB3b)</name>
    <dbReference type="NCBI Taxonomy" id="595536"/>
    <lineage>
        <taxon>Bacteria</taxon>
        <taxon>Pseudomonadati</taxon>
        <taxon>Pseudomonadota</taxon>
        <taxon>Alphaproteobacteria</taxon>
        <taxon>Hyphomicrobiales</taxon>
        <taxon>Methylocystaceae</taxon>
        <taxon>Methylosinus</taxon>
    </lineage>
</organism>
<feature type="domain" description="Carrier" evidence="1">
    <location>
        <begin position="1"/>
        <end position="77"/>
    </location>
</feature>
<evidence type="ECO:0000313" key="2">
    <source>
        <dbReference type="EMBL" id="ATQ70203.1"/>
    </source>
</evidence>